<evidence type="ECO:0000256" key="1">
    <source>
        <dbReference type="SAM" id="Phobius"/>
    </source>
</evidence>
<name>A0A0J6C1P9_9BORD</name>
<dbReference type="KEGG" id="bpdz:BBN53_14285"/>
<dbReference type="InterPro" id="IPR008407">
    <property type="entry name" value="Brnchd-chn_aa_trnsp_AzlD"/>
</dbReference>
<feature type="transmembrane region" description="Helical" evidence="1">
    <location>
        <begin position="45"/>
        <end position="65"/>
    </location>
</feature>
<organism evidence="3 4">
    <name type="scientific">Bordetella pseudohinzii</name>
    <dbReference type="NCBI Taxonomy" id="1331258"/>
    <lineage>
        <taxon>Bacteria</taxon>
        <taxon>Pseudomonadati</taxon>
        <taxon>Pseudomonadota</taxon>
        <taxon>Betaproteobacteria</taxon>
        <taxon>Burkholderiales</taxon>
        <taxon>Alcaligenaceae</taxon>
        <taxon>Bordetella</taxon>
    </lineage>
</organism>
<reference evidence="3 4" key="1">
    <citation type="submission" date="2015-09" db="EMBL/GenBank/DDBJ databases">
        <authorList>
            <person name="Jackson K.R."/>
            <person name="Lunt B.L."/>
            <person name="Fisher J.N.B."/>
            <person name="Gardner A.V."/>
            <person name="Bailey M.E."/>
            <person name="Deus L.M."/>
            <person name="Earl A.S."/>
            <person name="Gibby P.D."/>
            <person name="Hartmann K.A."/>
            <person name="Liu J.E."/>
            <person name="Manci A.M."/>
            <person name="Nielsen D.A."/>
            <person name="Solomon M.B."/>
            <person name="Breakwell D.P."/>
            <person name="Burnett S.H."/>
            <person name="Grose J.H."/>
        </authorList>
    </citation>
    <scope>NUCLEOTIDE SEQUENCE [LARGE SCALE GENOMIC DNA]</scope>
    <source>
        <strain evidence="3 4">2789STDY5608636</strain>
    </source>
</reference>
<feature type="transmembrane region" description="Helical" evidence="1">
    <location>
        <begin position="6"/>
        <end position="24"/>
    </location>
</feature>
<evidence type="ECO:0000313" key="2">
    <source>
        <dbReference type="EMBL" id="ANY16946.1"/>
    </source>
</evidence>
<dbReference type="Proteomes" id="UP000092950">
    <property type="component" value="Chromosome"/>
</dbReference>
<evidence type="ECO:0000313" key="3">
    <source>
        <dbReference type="EMBL" id="CUJ07530.1"/>
    </source>
</evidence>
<keyword evidence="1" id="KW-1133">Transmembrane helix</keyword>
<reference evidence="2 5" key="2">
    <citation type="submission" date="2016-07" db="EMBL/GenBank/DDBJ databases">
        <title>Complete genome sequences of Bordetella pseudohinzii.</title>
        <authorList>
            <person name="Spilker T."/>
            <person name="Darrah R."/>
            <person name="LiPuma J.J."/>
        </authorList>
    </citation>
    <scope>NUCLEOTIDE SEQUENCE [LARGE SCALE GENOMIC DNA]</scope>
    <source>
        <strain evidence="2 5">HI4681</strain>
    </source>
</reference>
<accession>A0A0J6C1P9</accession>
<evidence type="ECO:0000313" key="4">
    <source>
        <dbReference type="Proteomes" id="UP000053096"/>
    </source>
</evidence>
<accession>A0A0M7HDB3</accession>
<dbReference type="RefSeq" id="WP_043210817.1">
    <property type="nucleotide sequence ID" value="NZ_CAJGUP010000234.1"/>
</dbReference>
<feature type="transmembrane region" description="Helical" evidence="1">
    <location>
        <begin position="95"/>
        <end position="112"/>
    </location>
</feature>
<keyword evidence="5" id="KW-1185">Reference proteome</keyword>
<dbReference type="Proteomes" id="UP000053096">
    <property type="component" value="Unassembled WGS sequence"/>
</dbReference>
<dbReference type="AlphaFoldDB" id="A0A0J6C1P9"/>
<dbReference type="EMBL" id="CYTV01000013">
    <property type="protein sequence ID" value="CUJ07530.1"/>
    <property type="molecule type" value="Genomic_DNA"/>
</dbReference>
<dbReference type="EMBL" id="CP016440">
    <property type="protein sequence ID" value="ANY16946.1"/>
    <property type="molecule type" value="Genomic_DNA"/>
</dbReference>
<gene>
    <name evidence="2" type="ORF">BBN53_14285</name>
    <name evidence="3" type="ORF">ERS370011_03624</name>
</gene>
<proteinExistence type="predicted"/>
<dbReference type="OrthoDB" id="8687364at2"/>
<sequence length="113" mass="11493">MTGGLDFWVAVLAMAVITYLTRGLPFMLSSRNRLLRKLSEEGSALSALGPALLAAIAAAVIVPDLWGEQRVAALLPYLAGLAVTALAARLSGNSGVAVIAGLIVYGAMLAGLG</sequence>
<dbReference type="Pfam" id="PF05437">
    <property type="entry name" value="AzlD"/>
    <property type="match status" value="1"/>
</dbReference>
<protein>
    <submittedName>
        <fullName evidence="2">Branched-chain amino acid transporter AzlD family protein 2</fullName>
    </submittedName>
    <submittedName>
        <fullName evidence="3">Predicted membrane protein</fullName>
    </submittedName>
</protein>
<evidence type="ECO:0000313" key="5">
    <source>
        <dbReference type="Proteomes" id="UP000092950"/>
    </source>
</evidence>
<keyword evidence="1" id="KW-0812">Transmembrane</keyword>
<feature type="transmembrane region" description="Helical" evidence="1">
    <location>
        <begin position="71"/>
        <end position="88"/>
    </location>
</feature>
<keyword evidence="1" id="KW-0472">Membrane</keyword>